<reference evidence="3" key="1">
    <citation type="submission" date="2023-03" db="EMBL/GenBank/DDBJ databases">
        <authorList>
            <person name="Steffen K."/>
            <person name="Cardenas P."/>
        </authorList>
    </citation>
    <scope>NUCLEOTIDE SEQUENCE</scope>
</reference>
<evidence type="ECO:0000313" key="4">
    <source>
        <dbReference type="Proteomes" id="UP001174909"/>
    </source>
</evidence>
<feature type="compositionally biased region" description="Basic residues" evidence="1">
    <location>
        <begin position="236"/>
        <end position="251"/>
    </location>
</feature>
<dbReference type="AlphaFoldDB" id="A0AA35SR08"/>
<name>A0AA35SR08_GEOBA</name>
<keyword evidence="2" id="KW-0812">Transmembrane</keyword>
<feature type="transmembrane region" description="Helical" evidence="2">
    <location>
        <begin position="58"/>
        <end position="84"/>
    </location>
</feature>
<proteinExistence type="predicted"/>
<organism evidence="3 4">
    <name type="scientific">Geodia barretti</name>
    <name type="common">Barrett's horny sponge</name>
    <dbReference type="NCBI Taxonomy" id="519541"/>
    <lineage>
        <taxon>Eukaryota</taxon>
        <taxon>Metazoa</taxon>
        <taxon>Porifera</taxon>
        <taxon>Demospongiae</taxon>
        <taxon>Heteroscleromorpha</taxon>
        <taxon>Tetractinellida</taxon>
        <taxon>Astrophorina</taxon>
        <taxon>Geodiidae</taxon>
        <taxon>Geodia</taxon>
    </lineage>
</organism>
<accession>A0AA35SR08</accession>
<protein>
    <submittedName>
        <fullName evidence="3">Uncharacterized protein</fullName>
    </submittedName>
</protein>
<keyword evidence="2" id="KW-1133">Transmembrane helix</keyword>
<gene>
    <name evidence="3" type="ORF">GBAR_LOCUS19223</name>
</gene>
<feature type="region of interest" description="Disordered" evidence="1">
    <location>
        <begin position="17"/>
        <end position="49"/>
    </location>
</feature>
<evidence type="ECO:0000313" key="3">
    <source>
        <dbReference type="EMBL" id="CAI8034079.1"/>
    </source>
</evidence>
<keyword evidence="2" id="KW-0472">Membrane</keyword>
<feature type="region of interest" description="Disordered" evidence="1">
    <location>
        <begin position="181"/>
        <end position="251"/>
    </location>
</feature>
<evidence type="ECO:0000256" key="2">
    <source>
        <dbReference type="SAM" id="Phobius"/>
    </source>
</evidence>
<dbReference type="Proteomes" id="UP001174909">
    <property type="component" value="Unassembled WGS sequence"/>
</dbReference>
<keyword evidence="4" id="KW-1185">Reference proteome</keyword>
<sequence length="251" mass="27308">MSSSFFYTASTVAISSSSRDSMGSDSTISPTISCPSPVSTPGGSSTPTSSSSLELDGIVGYGLIASTGFFLCSTLILMIVVVFLGRKIRTYKKKSGADTMPRSKDPSYWITDTDLEPPRVSCSTPNLSDWSTPPLSRPARSFLDSERMDHDFYPPFGMRDRSNLVPSASMTPLVPQNRELAVKKSASHSDLSGPYQSIEARSNSALSRPPLFLRQKTGVPLCRPAKRRPSPCLAGKRGRRNRNLSHRPRSP</sequence>
<dbReference type="EMBL" id="CASHTH010002709">
    <property type="protein sequence ID" value="CAI8034079.1"/>
    <property type="molecule type" value="Genomic_DNA"/>
</dbReference>
<comment type="caution">
    <text evidence="3">The sequence shown here is derived from an EMBL/GenBank/DDBJ whole genome shotgun (WGS) entry which is preliminary data.</text>
</comment>
<evidence type="ECO:0000256" key="1">
    <source>
        <dbReference type="SAM" id="MobiDB-lite"/>
    </source>
</evidence>